<dbReference type="Pfam" id="PF04825">
    <property type="entry name" value="Rad21_Rec8_N"/>
    <property type="match status" value="1"/>
</dbReference>
<dbReference type="AlphaFoldDB" id="A0A1G4MA52"/>
<reference evidence="7 8" key="1">
    <citation type="submission" date="2016-03" db="EMBL/GenBank/DDBJ databases">
        <authorList>
            <person name="Devillers H."/>
        </authorList>
    </citation>
    <scope>NUCLEOTIDE SEQUENCE [LARGE SCALE GENOMIC DNA]</scope>
    <source>
        <strain evidence="7">CBS 6772</strain>
    </source>
</reference>
<gene>
    <name evidence="7" type="ORF">LAFE_0C09516G</name>
</gene>
<dbReference type="Pfam" id="PF04824">
    <property type="entry name" value="Rad21_Rec8"/>
    <property type="match status" value="1"/>
</dbReference>
<accession>A0A1G4MA52</accession>
<evidence type="ECO:0000259" key="6">
    <source>
        <dbReference type="Pfam" id="PF04825"/>
    </source>
</evidence>
<feature type="region of interest" description="Disordered" evidence="4">
    <location>
        <begin position="296"/>
        <end position="318"/>
    </location>
</feature>
<feature type="domain" description="Rad21/Rec8-like protein N-terminal" evidence="6">
    <location>
        <begin position="15"/>
        <end position="119"/>
    </location>
</feature>
<evidence type="ECO:0000256" key="4">
    <source>
        <dbReference type="SAM" id="MobiDB-lite"/>
    </source>
</evidence>
<comment type="similarity">
    <text evidence="2">Belongs to the rad21 family.</text>
</comment>
<keyword evidence="8" id="KW-1185">Reference proteome</keyword>
<dbReference type="GO" id="GO:0030892">
    <property type="term" value="C:mitotic cohesin complex"/>
    <property type="evidence" value="ECO:0007669"/>
    <property type="project" value="TreeGrafter"/>
</dbReference>
<protein>
    <submittedName>
        <fullName evidence="7">LAFE_0C09516g1_1</fullName>
    </submittedName>
</protein>
<comment type="subcellular location">
    <subcellularLocation>
        <location evidence="1">Nucleus</location>
    </subcellularLocation>
</comment>
<keyword evidence="3" id="KW-0539">Nucleus</keyword>
<evidence type="ECO:0000259" key="5">
    <source>
        <dbReference type="Pfam" id="PF04824"/>
    </source>
</evidence>
<dbReference type="Gene3D" id="1.10.10.580">
    <property type="entry name" value="Structural maintenance of chromosome 1. Chain E"/>
    <property type="match status" value="1"/>
</dbReference>
<evidence type="ECO:0000313" key="7">
    <source>
        <dbReference type="EMBL" id="SCW00677.1"/>
    </source>
</evidence>
<dbReference type="PANTHER" id="PTHR12585:SF69">
    <property type="entry name" value="FI11703P"/>
    <property type="match status" value="1"/>
</dbReference>
<dbReference type="GO" id="GO:0003682">
    <property type="term" value="F:chromatin binding"/>
    <property type="evidence" value="ECO:0007669"/>
    <property type="project" value="TreeGrafter"/>
</dbReference>
<dbReference type="InterPro" id="IPR023093">
    <property type="entry name" value="ScpA-like_C"/>
</dbReference>
<evidence type="ECO:0000256" key="3">
    <source>
        <dbReference type="ARBA" id="ARBA00023242"/>
    </source>
</evidence>
<dbReference type="PANTHER" id="PTHR12585">
    <property type="entry name" value="SCC1 / RAD21 FAMILY MEMBER"/>
    <property type="match status" value="1"/>
</dbReference>
<dbReference type="OMA" id="IWLASNM"/>
<dbReference type="CDD" id="cd21791">
    <property type="entry name" value="Rad21_Rec8_M_ScScc1p-like"/>
    <property type="match status" value="1"/>
</dbReference>
<dbReference type="STRING" id="4955.A0A1G4MA52"/>
<proteinExistence type="inferred from homology"/>
<dbReference type="GO" id="GO:0005634">
    <property type="term" value="C:nucleus"/>
    <property type="evidence" value="ECO:0007669"/>
    <property type="project" value="UniProtKB-SubCell"/>
</dbReference>
<evidence type="ECO:0000256" key="1">
    <source>
        <dbReference type="ARBA" id="ARBA00004123"/>
    </source>
</evidence>
<dbReference type="EMBL" id="LT598485">
    <property type="protein sequence ID" value="SCW00677.1"/>
    <property type="molecule type" value="Genomic_DNA"/>
</dbReference>
<sequence length="577" mass="63927">MTGNTSGRTPTFIQLTTRDGPLAQIWLASNMSHALSKTVSQQTDIVKSVKEITKVAGCSSEGEHVEPITLRVSGELLHGVVRVYSKKASLLLNDIKDTLTKITSLFRTNQTSLTLHAERTVITNLNQLMLQDTVTERDVLAVPELDFLGDHDLQSAFMGGETSMQRHVQGAAPWDTSIEVGRRFALDDDLDYDRSFELDLDFDIRDNASRSWGEGTQVSMNKSSLLQNVKAIDDDEDFPDGDEVAWDLGINEEGTQPGSEHDSDRSLELGRRATQEEYLHEQTEFDFDLDLDKVPNEEQSSTQEVQDDAEQNLTVRKSPKKTSALLNVKTLISDSDIELKDGTLKNESPPPVEEVPTPAQREILAGSKRLWVQISENLDYLPTSVVDNLLPYHRIKKQKTNDGASSQAETEDLHLDISLGLDNDLLSDEGSGDLDAITDRSRGLANDEASDEIVNGTSASADLHEFSNVSSEVLSNSQPQQIQLLTGETVPKETVDMAELLRTQFLTKDTTTFEEVTIAKSQNERSTDVATRRQASVAFFDILSLATMGCLDLEQQKEFGEIQIKGKASLYEKFLTA</sequence>
<dbReference type="InterPro" id="IPR039781">
    <property type="entry name" value="Rad21/Rec8-like"/>
</dbReference>
<dbReference type="InterPro" id="IPR036390">
    <property type="entry name" value="WH_DNA-bd_sf"/>
</dbReference>
<organism evidence="7 8">
    <name type="scientific">Lachancea fermentati</name>
    <name type="common">Zygosaccharomyces fermentati</name>
    <dbReference type="NCBI Taxonomy" id="4955"/>
    <lineage>
        <taxon>Eukaryota</taxon>
        <taxon>Fungi</taxon>
        <taxon>Dikarya</taxon>
        <taxon>Ascomycota</taxon>
        <taxon>Saccharomycotina</taxon>
        <taxon>Saccharomycetes</taxon>
        <taxon>Saccharomycetales</taxon>
        <taxon>Saccharomycetaceae</taxon>
        <taxon>Lachancea</taxon>
    </lineage>
</organism>
<dbReference type="SUPFAM" id="SSF46785">
    <property type="entry name" value="Winged helix' DNA-binding domain"/>
    <property type="match status" value="1"/>
</dbReference>
<dbReference type="InterPro" id="IPR006910">
    <property type="entry name" value="Rad21_Rec8_N"/>
</dbReference>
<name>A0A1G4MA52_LACFM</name>
<dbReference type="InterPro" id="IPR006909">
    <property type="entry name" value="Rad21/Rec8_C_eu"/>
</dbReference>
<dbReference type="GO" id="GO:1990414">
    <property type="term" value="P:replication-born double-strand break repair via sister chromatid exchange"/>
    <property type="evidence" value="ECO:0007669"/>
    <property type="project" value="TreeGrafter"/>
</dbReference>
<evidence type="ECO:0000313" key="8">
    <source>
        <dbReference type="Proteomes" id="UP000190831"/>
    </source>
</evidence>
<dbReference type="Proteomes" id="UP000190831">
    <property type="component" value="Chromosome C"/>
</dbReference>
<dbReference type="OrthoDB" id="10071381at2759"/>
<dbReference type="GO" id="GO:0007064">
    <property type="term" value="P:mitotic sister chromatid cohesion"/>
    <property type="evidence" value="ECO:0007669"/>
    <property type="project" value="TreeGrafter"/>
</dbReference>
<feature type="domain" description="Rad21/Rec8-like protein C-terminal eukaryotic" evidence="5">
    <location>
        <begin position="531"/>
        <end position="568"/>
    </location>
</feature>
<evidence type="ECO:0000256" key="2">
    <source>
        <dbReference type="ARBA" id="ARBA00009870"/>
    </source>
</evidence>